<accession>A0A8S9Z781</accession>
<keyword evidence="4" id="KW-1185">Reference proteome</keyword>
<dbReference type="SMART" id="SM00651">
    <property type="entry name" value="Sm"/>
    <property type="match status" value="1"/>
</dbReference>
<evidence type="ECO:0000256" key="1">
    <source>
        <dbReference type="SAM" id="MobiDB-lite"/>
    </source>
</evidence>
<dbReference type="Proteomes" id="UP000605970">
    <property type="component" value="Unassembled WGS sequence"/>
</dbReference>
<evidence type="ECO:0000313" key="3">
    <source>
        <dbReference type="EMBL" id="KAF7626921.1"/>
    </source>
</evidence>
<evidence type="ECO:0000313" key="4">
    <source>
        <dbReference type="Proteomes" id="UP000605970"/>
    </source>
</evidence>
<evidence type="ECO:0000259" key="2">
    <source>
        <dbReference type="SMART" id="SM00651"/>
    </source>
</evidence>
<feature type="domain" description="Sm" evidence="2">
    <location>
        <begin position="34"/>
        <end position="157"/>
    </location>
</feature>
<gene>
    <name evidence="3" type="ORF">Mgra_00009674</name>
</gene>
<comment type="caution">
    <text evidence="3">The sequence shown here is derived from an EMBL/GenBank/DDBJ whole genome shotgun (WGS) entry which is preliminary data.</text>
</comment>
<reference evidence="3" key="1">
    <citation type="journal article" date="2020" name="Ecol. Evol.">
        <title>Genome structure and content of the rice root-knot nematode (Meloidogyne graminicola).</title>
        <authorList>
            <person name="Phan N.T."/>
            <person name="Danchin E.G.J."/>
            <person name="Klopp C."/>
            <person name="Perfus-Barbeoch L."/>
            <person name="Kozlowski D.K."/>
            <person name="Koutsovoulos G.D."/>
            <person name="Lopez-Roques C."/>
            <person name="Bouchez O."/>
            <person name="Zahm M."/>
            <person name="Besnard G."/>
            <person name="Bellafiore S."/>
        </authorList>
    </citation>
    <scope>NUCLEOTIDE SEQUENCE</scope>
    <source>
        <strain evidence="3">VN-18</strain>
    </source>
</reference>
<feature type="region of interest" description="Disordered" evidence="1">
    <location>
        <begin position="93"/>
        <end position="128"/>
    </location>
</feature>
<name>A0A8S9Z781_9BILA</name>
<dbReference type="EMBL" id="JABEBT010000173">
    <property type="protein sequence ID" value="KAF7626921.1"/>
    <property type="molecule type" value="Genomic_DNA"/>
</dbReference>
<sequence>MIDTISSTHLDQEGSVATFIPSLPDKKFVTNKKLQIYKWIDKTLRIELTDGRVYEGILLCVDKQANIILVIKAQENIETTSSPLELDETLIKSKKQKKKNKKGGKQKEEQQSEANSDVFKSRRELSPMRKKGPPLLGFLVRVGMAMISRKHIVHIYLVNPPILND</sequence>
<dbReference type="Pfam" id="PF01423">
    <property type="entry name" value="LSM"/>
    <property type="match status" value="1"/>
</dbReference>
<feature type="compositionally biased region" description="Basic residues" evidence="1">
    <location>
        <begin position="93"/>
        <end position="104"/>
    </location>
</feature>
<dbReference type="InterPro" id="IPR001163">
    <property type="entry name" value="Sm_dom_euk/arc"/>
</dbReference>
<dbReference type="SUPFAM" id="SSF50182">
    <property type="entry name" value="Sm-like ribonucleoproteins"/>
    <property type="match status" value="1"/>
</dbReference>
<organism evidence="3 4">
    <name type="scientific">Meloidogyne graminicola</name>
    <dbReference type="NCBI Taxonomy" id="189291"/>
    <lineage>
        <taxon>Eukaryota</taxon>
        <taxon>Metazoa</taxon>
        <taxon>Ecdysozoa</taxon>
        <taxon>Nematoda</taxon>
        <taxon>Chromadorea</taxon>
        <taxon>Rhabditida</taxon>
        <taxon>Tylenchina</taxon>
        <taxon>Tylenchomorpha</taxon>
        <taxon>Tylenchoidea</taxon>
        <taxon>Meloidogynidae</taxon>
        <taxon>Meloidogyninae</taxon>
        <taxon>Meloidogyne</taxon>
    </lineage>
</organism>
<dbReference type="InterPro" id="IPR010920">
    <property type="entry name" value="LSM_dom_sf"/>
</dbReference>
<dbReference type="Gene3D" id="2.30.30.100">
    <property type="match status" value="1"/>
</dbReference>
<dbReference type="AlphaFoldDB" id="A0A8S9Z781"/>
<protein>
    <submittedName>
        <fullName evidence="3">Sm domain-containing protein</fullName>
    </submittedName>
</protein>
<proteinExistence type="predicted"/>
<dbReference type="OrthoDB" id="368909at2759"/>